<sequence length="129" mass="13795">MCVYFGNLEIAARVQIGENVKCGRLGEARRPGLALCPWTASPTVQCSALDVDLLELRKPQIRALPKSSVLKPSASMLAARPDPGCTKIKRNFCANDALGLRFSKIAPASGGLILARWDAPISGVHMPIV</sequence>
<proteinExistence type="predicted"/>
<evidence type="ECO:0000313" key="2">
    <source>
        <dbReference type="Proteomes" id="UP000007266"/>
    </source>
</evidence>
<dbReference type="InParanoid" id="D6WZH6"/>
<gene>
    <name evidence="1" type="primary">GLEAN_12670</name>
    <name evidence="1" type="ORF">TcasGA2_TC012670</name>
</gene>
<dbReference type="AlphaFoldDB" id="D6WZH6"/>
<dbReference type="EMBL" id="KQ971372">
    <property type="protein sequence ID" value="EFA10429.1"/>
    <property type="molecule type" value="Genomic_DNA"/>
</dbReference>
<organism evidence="1 2">
    <name type="scientific">Tribolium castaneum</name>
    <name type="common">Red flour beetle</name>
    <dbReference type="NCBI Taxonomy" id="7070"/>
    <lineage>
        <taxon>Eukaryota</taxon>
        <taxon>Metazoa</taxon>
        <taxon>Ecdysozoa</taxon>
        <taxon>Arthropoda</taxon>
        <taxon>Hexapoda</taxon>
        <taxon>Insecta</taxon>
        <taxon>Pterygota</taxon>
        <taxon>Neoptera</taxon>
        <taxon>Endopterygota</taxon>
        <taxon>Coleoptera</taxon>
        <taxon>Polyphaga</taxon>
        <taxon>Cucujiformia</taxon>
        <taxon>Tenebrionidae</taxon>
        <taxon>Tenebrionidae incertae sedis</taxon>
        <taxon>Tribolium</taxon>
    </lineage>
</organism>
<dbReference type="Proteomes" id="UP000007266">
    <property type="component" value="Linkage group 9"/>
</dbReference>
<keyword evidence="2" id="KW-1185">Reference proteome</keyword>
<reference evidence="1 2" key="1">
    <citation type="journal article" date="2008" name="Nature">
        <title>The genome of the model beetle and pest Tribolium castaneum.</title>
        <authorList>
            <consortium name="Tribolium Genome Sequencing Consortium"/>
            <person name="Richards S."/>
            <person name="Gibbs R.A."/>
            <person name="Weinstock G.M."/>
            <person name="Brown S.J."/>
            <person name="Denell R."/>
            <person name="Beeman R.W."/>
            <person name="Gibbs R."/>
            <person name="Beeman R.W."/>
            <person name="Brown S.J."/>
            <person name="Bucher G."/>
            <person name="Friedrich M."/>
            <person name="Grimmelikhuijzen C.J."/>
            <person name="Klingler M."/>
            <person name="Lorenzen M."/>
            <person name="Richards S."/>
            <person name="Roth S."/>
            <person name="Schroder R."/>
            <person name="Tautz D."/>
            <person name="Zdobnov E.M."/>
            <person name="Muzny D."/>
            <person name="Gibbs R.A."/>
            <person name="Weinstock G.M."/>
            <person name="Attaway T."/>
            <person name="Bell S."/>
            <person name="Buhay C.J."/>
            <person name="Chandrabose M.N."/>
            <person name="Chavez D."/>
            <person name="Clerk-Blankenburg K.P."/>
            <person name="Cree A."/>
            <person name="Dao M."/>
            <person name="Davis C."/>
            <person name="Chacko J."/>
            <person name="Dinh H."/>
            <person name="Dugan-Rocha S."/>
            <person name="Fowler G."/>
            <person name="Garner T.T."/>
            <person name="Garnes J."/>
            <person name="Gnirke A."/>
            <person name="Hawes A."/>
            <person name="Hernandez J."/>
            <person name="Hines S."/>
            <person name="Holder M."/>
            <person name="Hume J."/>
            <person name="Jhangiani S.N."/>
            <person name="Joshi V."/>
            <person name="Khan Z.M."/>
            <person name="Jackson L."/>
            <person name="Kovar C."/>
            <person name="Kowis A."/>
            <person name="Lee S."/>
            <person name="Lewis L.R."/>
            <person name="Margolis J."/>
            <person name="Morgan M."/>
            <person name="Nazareth L.V."/>
            <person name="Nguyen N."/>
            <person name="Okwuonu G."/>
            <person name="Parker D."/>
            <person name="Richards S."/>
            <person name="Ruiz S.J."/>
            <person name="Santibanez J."/>
            <person name="Savard J."/>
            <person name="Scherer S.E."/>
            <person name="Schneider B."/>
            <person name="Sodergren E."/>
            <person name="Tautz D."/>
            <person name="Vattahil S."/>
            <person name="Villasana D."/>
            <person name="White C.S."/>
            <person name="Wright R."/>
            <person name="Park Y."/>
            <person name="Beeman R.W."/>
            <person name="Lord J."/>
            <person name="Oppert B."/>
            <person name="Lorenzen M."/>
            <person name="Brown S."/>
            <person name="Wang L."/>
            <person name="Savard J."/>
            <person name="Tautz D."/>
            <person name="Richards S."/>
            <person name="Weinstock G."/>
            <person name="Gibbs R.A."/>
            <person name="Liu Y."/>
            <person name="Worley K."/>
            <person name="Weinstock G."/>
            <person name="Elsik C.G."/>
            <person name="Reese J.T."/>
            <person name="Elhaik E."/>
            <person name="Landan G."/>
            <person name="Graur D."/>
            <person name="Arensburger P."/>
            <person name="Atkinson P."/>
            <person name="Beeman R.W."/>
            <person name="Beidler J."/>
            <person name="Brown S.J."/>
            <person name="Demuth J.P."/>
            <person name="Drury D.W."/>
            <person name="Du Y.Z."/>
            <person name="Fujiwara H."/>
            <person name="Lorenzen M."/>
            <person name="Maselli V."/>
            <person name="Osanai M."/>
            <person name="Park Y."/>
            <person name="Robertson H.M."/>
            <person name="Tu Z."/>
            <person name="Wang J.J."/>
            <person name="Wang S."/>
            <person name="Richards S."/>
            <person name="Song H."/>
            <person name="Zhang L."/>
            <person name="Sodergren E."/>
            <person name="Werner D."/>
            <person name="Stanke M."/>
            <person name="Morgenstern B."/>
            <person name="Solovyev V."/>
            <person name="Kosarev P."/>
            <person name="Brown G."/>
            <person name="Chen H.C."/>
            <person name="Ermolaeva O."/>
            <person name="Hlavina W."/>
            <person name="Kapustin Y."/>
            <person name="Kiryutin B."/>
            <person name="Kitts P."/>
            <person name="Maglott D."/>
            <person name="Pruitt K."/>
            <person name="Sapojnikov V."/>
            <person name="Souvorov A."/>
            <person name="Mackey A.J."/>
            <person name="Waterhouse R.M."/>
            <person name="Wyder S."/>
            <person name="Zdobnov E.M."/>
            <person name="Zdobnov E.M."/>
            <person name="Wyder S."/>
            <person name="Kriventseva E.V."/>
            <person name="Kadowaki T."/>
            <person name="Bork P."/>
            <person name="Aranda M."/>
            <person name="Bao R."/>
            <person name="Beermann A."/>
            <person name="Berns N."/>
            <person name="Bolognesi R."/>
            <person name="Bonneton F."/>
            <person name="Bopp D."/>
            <person name="Brown S.J."/>
            <person name="Bucher G."/>
            <person name="Butts T."/>
            <person name="Chaumot A."/>
            <person name="Denell R.E."/>
            <person name="Ferrier D.E."/>
            <person name="Friedrich M."/>
            <person name="Gordon C.M."/>
            <person name="Jindra M."/>
            <person name="Klingler M."/>
            <person name="Lan Q."/>
            <person name="Lattorff H.M."/>
            <person name="Laudet V."/>
            <person name="von Levetsow C."/>
            <person name="Liu Z."/>
            <person name="Lutz R."/>
            <person name="Lynch J.A."/>
            <person name="da Fonseca R.N."/>
            <person name="Posnien N."/>
            <person name="Reuter R."/>
            <person name="Roth S."/>
            <person name="Savard J."/>
            <person name="Schinko J.B."/>
            <person name="Schmitt C."/>
            <person name="Schoppmeier M."/>
            <person name="Schroder R."/>
            <person name="Shippy T.D."/>
            <person name="Simonnet F."/>
            <person name="Marques-Souza H."/>
            <person name="Tautz D."/>
            <person name="Tomoyasu Y."/>
            <person name="Trauner J."/>
            <person name="Van der Zee M."/>
            <person name="Vervoort M."/>
            <person name="Wittkopp N."/>
            <person name="Wimmer E.A."/>
            <person name="Yang X."/>
            <person name="Jones A.K."/>
            <person name="Sattelle D.B."/>
            <person name="Ebert P.R."/>
            <person name="Nelson D."/>
            <person name="Scott J.G."/>
            <person name="Beeman R.W."/>
            <person name="Muthukrishnan S."/>
            <person name="Kramer K.J."/>
            <person name="Arakane Y."/>
            <person name="Beeman R.W."/>
            <person name="Zhu Q."/>
            <person name="Hogenkamp D."/>
            <person name="Dixit R."/>
            <person name="Oppert B."/>
            <person name="Jiang H."/>
            <person name="Zou Z."/>
            <person name="Marshall J."/>
            <person name="Elpidina E."/>
            <person name="Vinokurov K."/>
            <person name="Oppert C."/>
            <person name="Zou Z."/>
            <person name="Evans J."/>
            <person name="Lu Z."/>
            <person name="Zhao P."/>
            <person name="Sumathipala N."/>
            <person name="Altincicek B."/>
            <person name="Vilcinskas A."/>
            <person name="Williams M."/>
            <person name="Hultmark D."/>
            <person name="Hetru C."/>
            <person name="Jiang H."/>
            <person name="Grimmelikhuijzen C.J."/>
            <person name="Hauser F."/>
            <person name="Cazzamali G."/>
            <person name="Williamson M."/>
            <person name="Park Y."/>
            <person name="Li B."/>
            <person name="Tanaka Y."/>
            <person name="Predel R."/>
            <person name="Neupert S."/>
            <person name="Schachtner J."/>
            <person name="Verleyen P."/>
            <person name="Raible F."/>
            <person name="Bork P."/>
            <person name="Friedrich M."/>
            <person name="Walden K.K."/>
            <person name="Robertson H.M."/>
            <person name="Angeli S."/>
            <person name="Foret S."/>
            <person name="Bucher G."/>
            <person name="Schuetz S."/>
            <person name="Maleszka R."/>
            <person name="Wimmer E.A."/>
            <person name="Beeman R.W."/>
            <person name="Lorenzen M."/>
            <person name="Tomoyasu Y."/>
            <person name="Miller S.C."/>
            <person name="Grossmann D."/>
            <person name="Bucher G."/>
        </authorList>
    </citation>
    <scope>NUCLEOTIDE SEQUENCE [LARGE SCALE GENOMIC DNA]</scope>
    <source>
        <strain evidence="1 2">Georgia GA2</strain>
    </source>
</reference>
<accession>D6WZH6</accession>
<dbReference type="HOGENOM" id="CLU_1951559_0_0_1"/>
<evidence type="ECO:0000313" key="1">
    <source>
        <dbReference type="EMBL" id="EFA10429.1"/>
    </source>
</evidence>
<reference evidence="1 2" key="2">
    <citation type="journal article" date="2010" name="Nucleic Acids Res.">
        <title>BeetleBase in 2010: revisions to provide comprehensive genomic information for Tribolium castaneum.</title>
        <authorList>
            <person name="Kim H.S."/>
            <person name="Murphy T."/>
            <person name="Xia J."/>
            <person name="Caragea D."/>
            <person name="Park Y."/>
            <person name="Beeman R.W."/>
            <person name="Lorenzen M.D."/>
            <person name="Butcher S."/>
            <person name="Manak J.R."/>
            <person name="Brown S.J."/>
        </authorList>
    </citation>
    <scope>GENOME REANNOTATION</scope>
    <source>
        <strain evidence="1 2">Georgia GA2</strain>
    </source>
</reference>
<name>D6WZH6_TRICA</name>
<protein>
    <submittedName>
        <fullName evidence="1">Uncharacterized protein</fullName>
    </submittedName>
</protein>